<evidence type="ECO:0000256" key="2">
    <source>
        <dbReference type="ARBA" id="ARBA00022448"/>
    </source>
</evidence>
<evidence type="ECO:0000256" key="8">
    <source>
        <dbReference type="RuleBase" id="RU363032"/>
    </source>
</evidence>
<gene>
    <name evidence="10" type="ORF">MPLG2_3571</name>
</gene>
<dbReference type="GO" id="GO:0006865">
    <property type="term" value="P:amino acid transport"/>
    <property type="evidence" value="ECO:0007669"/>
    <property type="project" value="UniProtKB-KW"/>
</dbReference>
<comment type="similarity">
    <text evidence="8">Belongs to the binding-protein-dependent transport system permease family.</text>
</comment>
<protein>
    <submittedName>
        <fullName evidence="10">ABC transporter permease</fullName>
    </submittedName>
</protein>
<comment type="subcellular location">
    <subcellularLocation>
        <location evidence="1 8">Cell membrane</location>
        <topology evidence="1 8">Multi-pass membrane protein</topology>
    </subcellularLocation>
</comment>
<dbReference type="AlphaFoldDB" id="A0A2N9JLZ2"/>
<dbReference type="PROSITE" id="PS50928">
    <property type="entry name" value="ABC_TM1"/>
    <property type="match status" value="1"/>
</dbReference>
<feature type="transmembrane region" description="Helical" evidence="8">
    <location>
        <begin position="112"/>
        <end position="129"/>
    </location>
</feature>
<dbReference type="InterPro" id="IPR043429">
    <property type="entry name" value="ArtM/GltK/GlnP/TcyL/YhdX-like"/>
</dbReference>
<dbReference type="Pfam" id="PF00528">
    <property type="entry name" value="BPD_transp_1"/>
    <property type="match status" value="1"/>
</dbReference>
<evidence type="ECO:0000259" key="9">
    <source>
        <dbReference type="PROSITE" id="PS50928"/>
    </source>
</evidence>
<dbReference type="InterPro" id="IPR010065">
    <property type="entry name" value="AA_ABC_transptr_permease_3TM"/>
</dbReference>
<dbReference type="RefSeq" id="WP_173909637.1">
    <property type="nucleotide sequence ID" value="NZ_BAAAGO010000009.1"/>
</dbReference>
<evidence type="ECO:0000256" key="6">
    <source>
        <dbReference type="ARBA" id="ARBA00022989"/>
    </source>
</evidence>
<name>A0A2N9JLZ2_9ACTN</name>
<dbReference type="CDD" id="cd06261">
    <property type="entry name" value="TM_PBP2"/>
    <property type="match status" value="1"/>
</dbReference>
<feature type="transmembrane region" description="Helical" evidence="8">
    <location>
        <begin position="21"/>
        <end position="40"/>
    </location>
</feature>
<dbReference type="EMBL" id="LT985188">
    <property type="protein sequence ID" value="SPD88601.1"/>
    <property type="molecule type" value="Genomic_DNA"/>
</dbReference>
<feature type="transmembrane region" description="Helical" evidence="8">
    <location>
        <begin position="240"/>
        <end position="261"/>
    </location>
</feature>
<evidence type="ECO:0000256" key="1">
    <source>
        <dbReference type="ARBA" id="ARBA00004651"/>
    </source>
</evidence>
<dbReference type="InterPro" id="IPR000515">
    <property type="entry name" value="MetI-like"/>
</dbReference>
<keyword evidence="2 8" id="KW-0813">Transport</keyword>
<keyword evidence="6 8" id="KW-1133">Transmembrane helix</keyword>
<dbReference type="PANTHER" id="PTHR30614:SF0">
    <property type="entry name" value="L-CYSTINE TRANSPORT SYSTEM PERMEASE PROTEIN TCYL"/>
    <property type="match status" value="1"/>
</dbReference>
<evidence type="ECO:0000256" key="3">
    <source>
        <dbReference type="ARBA" id="ARBA00022475"/>
    </source>
</evidence>
<dbReference type="PANTHER" id="PTHR30614">
    <property type="entry name" value="MEMBRANE COMPONENT OF AMINO ACID ABC TRANSPORTER"/>
    <property type="match status" value="1"/>
</dbReference>
<feature type="domain" description="ABC transmembrane type-1" evidence="9">
    <location>
        <begin position="67"/>
        <end position="261"/>
    </location>
</feature>
<dbReference type="Proteomes" id="UP000238164">
    <property type="component" value="Chromosome 1"/>
</dbReference>
<evidence type="ECO:0000313" key="11">
    <source>
        <dbReference type="Proteomes" id="UP000238164"/>
    </source>
</evidence>
<keyword evidence="7 8" id="KW-0472">Membrane</keyword>
<dbReference type="NCBIfam" id="TIGR01726">
    <property type="entry name" value="HEQRo_perm_3TM"/>
    <property type="match status" value="1"/>
</dbReference>
<keyword evidence="5" id="KW-0029">Amino-acid transport</keyword>
<evidence type="ECO:0000256" key="7">
    <source>
        <dbReference type="ARBA" id="ARBA00023136"/>
    </source>
</evidence>
<dbReference type="GO" id="GO:0022857">
    <property type="term" value="F:transmembrane transporter activity"/>
    <property type="evidence" value="ECO:0007669"/>
    <property type="project" value="InterPro"/>
</dbReference>
<keyword evidence="3" id="KW-1003">Cell membrane</keyword>
<dbReference type="SUPFAM" id="SSF161098">
    <property type="entry name" value="MetI-like"/>
    <property type="match status" value="1"/>
</dbReference>
<evidence type="ECO:0000313" key="10">
    <source>
        <dbReference type="EMBL" id="SPD88601.1"/>
    </source>
</evidence>
<feature type="transmembrane region" description="Helical" evidence="8">
    <location>
        <begin position="71"/>
        <end position="91"/>
    </location>
</feature>
<organism evidence="10 11">
    <name type="scientific">Micropruina glycogenica</name>
    <dbReference type="NCBI Taxonomy" id="75385"/>
    <lineage>
        <taxon>Bacteria</taxon>
        <taxon>Bacillati</taxon>
        <taxon>Actinomycetota</taxon>
        <taxon>Actinomycetes</taxon>
        <taxon>Propionibacteriales</taxon>
        <taxon>Nocardioidaceae</taxon>
        <taxon>Micropruina</taxon>
    </lineage>
</organism>
<proteinExistence type="inferred from homology"/>
<keyword evidence="11" id="KW-1185">Reference proteome</keyword>
<keyword evidence="4 8" id="KW-0812">Transmembrane</keyword>
<dbReference type="KEGG" id="mgg:MPLG2_3571"/>
<reference evidence="10 11" key="1">
    <citation type="submission" date="2018-02" db="EMBL/GenBank/DDBJ databases">
        <authorList>
            <person name="Cohen D.B."/>
            <person name="Kent A.D."/>
        </authorList>
    </citation>
    <scope>NUCLEOTIDE SEQUENCE [LARGE SCALE GENOMIC DNA]</scope>
    <source>
        <strain evidence="10">1</strain>
    </source>
</reference>
<accession>A0A2N9JLZ2</accession>
<dbReference type="GO" id="GO:0043190">
    <property type="term" value="C:ATP-binding cassette (ABC) transporter complex"/>
    <property type="evidence" value="ECO:0007669"/>
    <property type="project" value="InterPro"/>
</dbReference>
<evidence type="ECO:0000256" key="5">
    <source>
        <dbReference type="ARBA" id="ARBA00022970"/>
    </source>
</evidence>
<dbReference type="Gene3D" id="1.10.3720.10">
    <property type="entry name" value="MetI-like"/>
    <property type="match status" value="1"/>
</dbReference>
<dbReference type="InterPro" id="IPR035906">
    <property type="entry name" value="MetI-like_sf"/>
</dbReference>
<sequence>MTATSAPAKKKLSPRKRAQRMRWINYAVLAVVVVLLVLFMDGRQLQQVFFRPDMIARTVGPDLLNALKNTILYTIGAFVFGLVLGTVLALMKLSQIRPYRWLATIYTEFFRGVPAIIVLLAFSLLPLAIPGLQIPLEPFGAVWTALGLVSAAYMSETIRAGVLAVPKGQTEAARSLGMPSGMATQRIVLPQAFRIVTPPLTNELVLLTKDSSLIYVLGLTAEAFDLTKYGRDLTNTYANMTPLVIAGLTYLVITLPLTYLVRRMEAKQRKATR</sequence>
<evidence type="ECO:0000256" key="4">
    <source>
        <dbReference type="ARBA" id="ARBA00022692"/>
    </source>
</evidence>